<evidence type="ECO:0000256" key="1">
    <source>
        <dbReference type="SAM" id="MobiDB-lite"/>
    </source>
</evidence>
<organism evidence="2 3">
    <name type="scientific">Linum trigynum</name>
    <dbReference type="NCBI Taxonomy" id="586398"/>
    <lineage>
        <taxon>Eukaryota</taxon>
        <taxon>Viridiplantae</taxon>
        <taxon>Streptophyta</taxon>
        <taxon>Embryophyta</taxon>
        <taxon>Tracheophyta</taxon>
        <taxon>Spermatophyta</taxon>
        <taxon>Magnoliopsida</taxon>
        <taxon>eudicotyledons</taxon>
        <taxon>Gunneridae</taxon>
        <taxon>Pentapetalae</taxon>
        <taxon>rosids</taxon>
        <taxon>fabids</taxon>
        <taxon>Malpighiales</taxon>
        <taxon>Linaceae</taxon>
        <taxon>Linum</taxon>
    </lineage>
</organism>
<protein>
    <submittedName>
        <fullName evidence="2">Uncharacterized protein</fullName>
    </submittedName>
</protein>
<evidence type="ECO:0000313" key="3">
    <source>
        <dbReference type="Proteomes" id="UP001497516"/>
    </source>
</evidence>
<dbReference type="Proteomes" id="UP001497516">
    <property type="component" value="Chromosome 4"/>
</dbReference>
<feature type="compositionally biased region" description="Acidic residues" evidence="1">
    <location>
        <begin position="1"/>
        <end position="11"/>
    </location>
</feature>
<feature type="region of interest" description="Disordered" evidence="1">
    <location>
        <begin position="1"/>
        <end position="32"/>
    </location>
</feature>
<dbReference type="AlphaFoldDB" id="A0AAV2E855"/>
<sequence length="78" mass="8985">MEALDGDDVDGGGDKGEVAGRSSRSSSEKNRGEWWRTKGSVAFLFVDSGRRKEWRMRQEERRERYGHLVVVAVHRSYL</sequence>
<gene>
    <name evidence="2" type="ORF">LTRI10_LOCUS23201</name>
</gene>
<name>A0AAV2E855_9ROSI</name>
<reference evidence="2 3" key="1">
    <citation type="submission" date="2024-04" db="EMBL/GenBank/DDBJ databases">
        <authorList>
            <person name="Fracassetti M."/>
        </authorList>
    </citation>
    <scope>NUCLEOTIDE SEQUENCE [LARGE SCALE GENOMIC DNA]</scope>
</reference>
<proteinExistence type="predicted"/>
<keyword evidence="3" id="KW-1185">Reference proteome</keyword>
<evidence type="ECO:0000313" key="2">
    <source>
        <dbReference type="EMBL" id="CAL1381847.1"/>
    </source>
</evidence>
<dbReference type="EMBL" id="OZ034817">
    <property type="protein sequence ID" value="CAL1381847.1"/>
    <property type="molecule type" value="Genomic_DNA"/>
</dbReference>
<accession>A0AAV2E855</accession>